<sequence>MISVHPAPLRVASVPASHVYVRHLSAPDGHHDVIRLPDPVPADGRTVPGGWWPPLMLDPGWIRRNHKEFDVFHVHFGFDALAPELLADIVGELRAHGKPLLYTVHDLRNPHHRDPAAHRAQLDILVPAADEVITLTAGAARLIAERWGRTAHVLPHPHVVRPNLIRAPRPARADVVIGIHVKSLRANMDPLPIIDTLARLVPELPATTLRVDVHDELLDPENHWYNPDMVAALCARARLPGVRLLIHPYFDDDELWRYLSALTVSVLPYRFGTHSGWLEACHDLGTAVLAPSCGFYHQQRPCGVFGCDENGLDSDSLTEAVLNLPAEQHIPRATWPARRAERIGLAAAHRRLYERALDR</sequence>
<comment type="caution">
    <text evidence="1">The sequence shown here is derived from an EMBL/GenBank/DDBJ whole genome shotgun (WGS) entry which is preliminary data.</text>
</comment>
<evidence type="ECO:0000313" key="2">
    <source>
        <dbReference type="Proteomes" id="UP000431401"/>
    </source>
</evidence>
<gene>
    <name evidence="1" type="ORF">NRB56_33690</name>
</gene>
<evidence type="ECO:0000313" key="1">
    <source>
        <dbReference type="EMBL" id="MQY27786.1"/>
    </source>
</evidence>
<dbReference type="Proteomes" id="UP000431401">
    <property type="component" value="Unassembled WGS sequence"/>
</dbReference>
<reference evidence="1 2" key="1">
    <citation type="submission" date="2019-10" db="EMBL/GenBank/DDBJ databases">
        <title>Nocardia macrotermitis sp. nov. and Nocardia aurantia sp. nov., isolated from the gut of fungus growing-termite Macrotermes natalensis.</title>
        <authorList>
            <person name="Benndorf R."/>
            <person name="Schwitalla J."/>
            <person name="Martin K."/>
            <person name="De Beer W."/>
            <person name="Kaster A.-K."/>
            <person name="Vollmers J."/>
            <person name="Poulsen M."/>
            <person name="Beemelmanns C."/>
        </authorList>
    </citation>
    <scope>NUCLEOTIDE SEQUENCE [LARGE SCALE GENOMIC DNA]</scope>
    <source>
        <strain evidence="1 2">RB56</strain>
    </source>
</reference>
<keyword evidence="2" id="KW-1185">Reference proteome</keyword>
<organism evidence="1 2">
    <name type="scientific">Nocardia aurantia</name>
    <dbReference type="NCBI Taxonomy" id="2585199"/>
    <lineage>
        <taxon>Bacteria</taxon>
        <taxon>Bacillati</taxon>
        <taxon>Actinomycetota</taxon>
        <taxon>Actinomycetes</taxon>
        <taxon>Mycobacteriales</taxon>
        <taxon>Nocardiaceae</taxon>
        <taxon>Nocardia</taxon>
    </lineage>
</organism>
<accession>A0A7K0DPU5</accession>
<dbReference type="EMBL" id="WEGI01000007">
    <property type="protein sequence ID" value="MQY27786.1"/>
    <property type="molecule type" value="Genomic_DNA"/>
</dbReference>
<proteinExistence type="predicted"/>
<dbReference type="Gene3D" id="3.40.50.2000">
    <property type="entry name" value="Glycogen Phosphorylase B"/>
    <property type="match status" value="1"/>
</dbReference>
<protein>
    <recommendedName>
        <fullName evidence="3">Glycosyltransferase subfamily 4-like N-terminal domain-containing protein</fullName>
    </recommendedName>
</protein>
<dbReference type="AlphaFoldDB" id="A0A7K0DPU5"/>
<name>A0A7K0DPU5_9NOCA</name>
<dbReference type="OrthoDB" id="3287135at2"/>
<dbReference type="RefSeq" id="WP_153343237.1">
    <property type="nucleotide sequence ID" value="NZ_WEGI01000007.1"/>
</dbReference>
<dbReference type="SUPFAM" id="SSF53756">
    <property type="entry name" value="UDP-Glycosyltransferase/glycogen phosphorylase"/>
    <property type="match status" value="1"/>
</dbReference>
<evidence type="ECO:0008006" key="3">
    <source>
        <dbReference type="Google" id="ProtNLM"/>
    </source>
</evidence>